<dbReference type="PANTHER" id="PTHR21666:SF270">
    <property type="entry name" value="MUREIN HYDROLASE ACTIVATOR ENVC"/>
    <property type="match status" value="1"/>
</dbReference>
<dbReference type="SUPFAM" id="SSF51261">
    <property type="entry name" value="Duplicated hybrid motif"/>
    <property type="match status" value="1"/>
</dbReference>
<evidence type="ECO:0000259" key="2">
    <source>
        <dbReference type="Pfam" id="PF01551"/>
    </source>
</evidence>
<dbReference type="InterPro" id="IPR011055">
    <property type="entry name" value="Dup_hybrid_motif"/>
</dbReference>
<feature type="region of interest" description="Disordered" evidence="1">
    <location>
        <begin position="1"/>
        <end position="56"/>
    </location>
</feature>
<evidence type="ECO:0000256" key="1">
    <source>
        <dbReference type="SAM" id="MobiDB-lite"/>
    </source>
</evidence>
<gene>
    <name evidence="3" type="ORF">ACFO0K_12325</name>
</gene>
<dbReference type="GO" id="GO:0016787">
    <property type="term" value="F:hydrolase activity"/>
    <property type="evidence" value="ECO:0007669"/>
    <property type="project" value="UniProtKB-KW"/>
</dbReference>
<dbReference type="EC" id="3.4.24.-" evidence="3"/>
<proteinExistence type="predicted"/>
<name>A0ABV8Y0S9_9MICC</name>
<comment type="caution">
    <text evidence="3">The sequence shown here is derived from an EMBL/GenBank/DDBJ whole genome shotgun (WGS) entry which is preliminary data.</text>
</comment>
<sequence>MALPSLGTELPSTASAAATDPTQGQDAQRASTFLLPSSLAPATAGPSDGGSPGGLAPAVNGSFATAQSAYPGSFVVLSATQQQTLQERTGSADATSGHVPASAHRGAVPGIKVVMDHPVSGPISLSSAFGWRVNPTNVGPAMQFHIGQDYPVACGTPVRASADGTVRFAADRGTSGLRIDLDHGDGLASAYHHNSVLLVSAGDRVTRGDVIALAGTTGNSTGCHVHFGITLDGRYLDPSLVLPAVAGQPAALTPADLNRIRNASHGNPTTAPPTSIASGTRDSTSEAGRSDQQKQEGQKQSTQESGRNGSRTPRPDAPPAKAPERPATPPAAAQPEPTKPSKPSKPTAPQPSITAKPSTPAPTRTPPTTPTPTPTAEPTPTPSPTVPEPTPSPSTPAPAPTQPPKPSATPSPEPPVTAPSDPAPAPEAPALPESLDESEAARWCVDLNEDEFDGGVDITIDTVLTEVIAVLSAAGEPEHVDARRLAEVDPSTAWLESLPACSDEDFLTAAMPATSAPATS</sequence>
<keyword evidence="4" id="KW-1185">Reference proteome</keyword>
<dbReference type="Gene3D" id="2.70.70.10">
    <property type="entry name" value="Glucose Permease (Domain IIA)"/>
    <property type="match status" value="1"/>
</dbReference>
<evidence type="ECO:0000313" key="4">
    <source>
        <dbReference type="Proteomes" id="UP001595965"/>
    </source>
</evidence>
<dbReference type="InterPro" id="IPR016047">
    <property type="entry name" value="M23ase_b-sheet_dom"/>
</dbReference>
<accession>A0ABV8Y0S9</accession>
<dbReference type="EMBL" id="JBHSEN010000002">
    <property type="protein sequence ID" value="MFC4430457.1"/>
    <property type="molecule type" value="Genomic_DNA"/>
</dbReference>
<feature type="compositionally biased region" description="Polar residues" evidence="1">
    <location>
        <begin position="264"/>
        <end position="287"/>
    </location>
</feature>
<dbReference type="Pfam" id="PF01551">
    <property type="entry name" value="Peptidase_M23"/>
    <property type="match status" value="1"/>
</dbReference>
<feature type="compositionally biased region" description="Basic and acidic residues" evidence="1">
    <location>
        <begin position="288"/>
        <end position="297"/>
    </location>
</feature>
<feature type="compositionally biased region" description="Polar residues" evidence="1">
    <location>
        <begin position="20"/>
        <end position="35"/>
    </location>
</feature>
<feature type="compositionally biased region" description="Low complexity" evidence="1">
    <location>
        <begin position="344"/>
        <end position="358"/>
    </location>
</feature>
<protein>
    <submittedName>
        <fullName evidence="3">M23 family metallopeptidase</fullName>
        <ecNumber evidence="3">3.4.24.-</ecNumber>
    </submittedName>
</protein>
<dbReference type="Proteomes" id="UP001595965">
    <property type="component" value="Unassembled WGS sequence"/>
</dbReference>
<evidence type="ECO:0000313" key="3">
    <source>
        <dbReference type="EMBL" id="MFC4430457.1"/>
    </source>
</evidence>
<keyword evidence="3" id="KW-0378">Hydrolase</keyword>
<feature type="compositionally biased region" description="Pro residues" evidence="1">
    <location>
        <begin position="315"/>
        <end position="329"/>
    </location>
</feature>
<dbReference type="CDD" id="cd12797">
    <property type="entry name" value="M23_peptidase"/>
    <property type="match status" value="1"/>
</dbReference>
<feature type="compositionally biased region" description="Pro residues" evidence="1">
    <location>
        <begin position="359"/>
        <end position="429"/>
    </location>
</feature>
<dbReference type="PRINTS" id="PR01217">
    <property type="entry name" value="PRICHEXTENSN"/>
</dbReference>
<reference evidence="4" key="1">
    <citation type="journal article" date="2019" name="Int. J. Syst. Evol. Microbiol.">
        <title>The Global Catalogue of Microorganisms (GCM) 10K type strain sequencing project: providing services to taxonomists for standard genome sequencing and annotation.</title>
        <authorList>
            <consortium name="The Broad Institute Genomics Platform"/>
            <consortium name="The Broad Institute Genome Sequencing Center for Infectious Disease"/>
            <person name="Wu L."/>
            <person name="Ma J."/>
        </authorList>
    </citation>
    <scope>NUCLEOTIDE SEQUENCE [LARGE SCALE GENOMIC DNA]</scope>
    <source>
        <strain evidence="4">CGMCC 1.12125</strain>
    </source>
</reference>
<feature type="region of interest" description="Disordered" evidence="1">
    <location>
        <begin position="260"/>
        <end position="440"/>
    </location>
</feature>
<dbReference type="RefSeq" id="WP_344226451.1">
    <property type="nucleotide sequence ID" value="NZ_BAAALH010000001.1"/>
</dbReference>
<organism evidence="3 4">
    <name type="scientific">Citricoccus alkalitolerans</name>
    <dbReference type="NCBI Taxonomy" id="246603"/>
    <lineage>
        <taxon>Bacteria</taxon>
        <taxon>Bacillati</taxon>
        <taxon>Actinomycetota</taxon>
        <taxon>Actinomycetes</taxon>
        <taxon>Micrococcales</taxon>
        <taxon>Micrococcaceae</taxon>
        <taxon>Citricoccus</taxon>
    </lineage>
</organism>
<dbReference type="InterPro" id="IPR050570">
    <property type="entry name" value="Cell_wall_metabolism_enzyme"/>
</dbReference>
<dbReference type="PANTHER" id="PTHR21666">
    <property type="entry name" value="PEPTIDASE-RELATED"/>
    <property type="match status" value="1"/>
</dbReference>
<feature type="domain" description="M23ase beta-sheet core" evidence="2">
    <location>
        <begin position="144"/>
        <end position="238"/>
    </location>
</feature>